<dbReference type="EMBL" id="BK014997">
    <property type="protein sequence ID" value="DAD86334.1"/>
    <property type="molecule type" value="Genomic_DNA"/>
</dbReference>
<organism evidence="1">
    <name type="scientific">Siphoviridae sp. ctsus30</name>
    <dbReference type="NCBI Taxonomy" id="2826488"/>
    <lineage>
        <taxon>Viruses</taxon>
        <taxon>Duplodnaviria</taxon>
        <taxon>Heunggongvirae</taxon>
        <taxon>Uroviricota</taxon>
        <taxon>Caudoviricetes</taxon>
    </lineage>
</organism>
<accession>A0A8S5MVF0</accession>
<proteinExistence type="predicted"/>
<evidence type="ECO:0000313" key="1">
    <source>
        <dbReference type="EMBL" id="DAD86334.1"/>
    </source>
</evidence>
<reference evidence="1" key="1">
    <citation type="journal article" date="2021" name="Proc. Natl. Acad. Sci. U.S.A.">
        <title>A Catalog of Tens of Thousands of Viruses from Human Metagenomes Reveals Hidden Associations with Chronic Diseases.</title>
        <authorList>
            <person name="Tisza M.J."/>
            <person name="Buck C.B."/>
        </authorList>
    </citation>
    <scope>NUCLEOTIDE SEQUENCE</scope>
    <source>
        <strain evidence="1">Ctsus30</strain>
    </source>
</reference>
<sequence length="41" mass="4953">MEWVSYPFVYSLPIARLCIPLNRVGQITRYLVDFNRLPFYT</sequence>
<name>A0A8S5MVF0_9CAUD</name>
<protein>
    <submittedName>
        <fullName evidence="1">Uncharacterized protein</fullName>
    </submittedName>
</protein>